<evidence type="ECO:0000256" key="1">
    <source>
        <dbReference type="SAM" id="MobiDB-lite"/>
    </source>
</evidence>
<feature type="compositionally biased region" description="Acidic residues" evidence="1">
    <location>
        <begin position="269"/>
        <end position="302"/>
    </location>
</feature>
<keyword evidence="3" id="KW-1185">Reference proteome</keyword>
<sequence>MSILNLGLQSISLMRTEMNNESEKLMSKCGTMNKICKIAEKNPNLNIDLVASLQTPINLVRSMFDCQFLKDEPFRIFNAASKTEMKRFWETIELVDDSITNEDCTAEHIKQRPLLQKFFEHYCTARHYSFTIKKCSKPACTICHPPRCSPEDFEQLHLLPDSEPGENMYYKSFEELYSKETTENHRPSLKNTKSKKKDKTKSTKTKHTMPFCPSAVRAKNVGIIVHCVELATLHKQPNDTENDDEDNNQENIDVEDNEESEWNNKENEQNEPEDSDNEEEFDNDKEEPKEEELEEEEPEKEEDTIREIFSRVFVNDSWSCASQVKKPYYSAGIFLDVCFECKSPNVTEVIKGELSHCSVYSGNTNTSKKWLR</sequence>
<accession>A0A2Z6QRE1</accession>
<evidence type="ECO:0000313" key="3">
    <source>
        <dbReference type="Proteomes" id="UP000247702"/>
    </source>
</evidence>
<reference evidence="2 3" key="1">
    <citation type="submission" date="2017-11" db="EMBL/GenBank/DDBJ databases">
        <title>The genome of Rhizophagus clarus HR1 reveals common genetic basis of auxotrophy among arbuscular mycorrhizal fungi.</title>
        <authorList>
            <person name="Kobayashi Y."/>
        </authorList>
    </citation>
    <scope>NUCLEOTIDE SEQUENCE [LARGE SCALE GENOMIC DNA]</scope>
    <source>
        <strain evidence="2 3">HR1</strain>
    </source>
</reference>
<comment type="caution">
    <text evidence="2">The sequence shown here is derived from an EMBL/GenBank/DDBJ whole genome shotgun (WGS) entry which is preliminary data.</text>
</comment>
<feature type="compositionally biased region" description="Acidic residues" evidence="1">
    <location>
        <begin position="240"/>
        <end position="261"/>
    </location>
</feature>
<feature type="region of interest" description="Disordered" evidence="1">
    <location>
        <begin position="236"/>
        <end position="304"/>
    </location>
</feature>
<dbReference type="AlphaFoldDB" id="A0A2Z6QRE1"/>
<protein>
    <submittedName>
        <fullName evidence="2">Uncharacterized protein</fullName>
    </submittedName>
</protein>
<name>A0A2Z6QRE1_9GLOM</name>
<dbReference type="Proteomes" id="UP000247702">
    <property type="component" value="Unassembled WGS sequence"/>
</dbReference>
<feature type="compositionally biased region" description="Basic residues" evidence="1">
    <location>
        <begin position="192"/>
        <end position="207"/>
    </location>
</feature>
<gene>
    <name evidence="2" type="ORF">RclHR1_20330001</name>
</gene>
<organism evidence="2 3">
    <name type="scientific">Rhizophagus clarus</name>
    <dbReference type="NCBI Taxonomy" id="94130"/>
    <lineage>
        <taxon>Eukaryota</taxon>
        <taxon>Fungi</taxon>
        <taxon>Fungi incertae sedis</taxon>
        <taxon>Mucoromycota</taxon>
        <taxon>Glomeromycotina</taxon>
        <taxon>Glomeromycetes</taxon>
        <taxon>Glomerales</taxon>
        <taxon>Glomeraceae</taxon>
        <taxon>Rhizophagus</taxon>
    </lineage>
</organism>
<feature type="region of interest" description="Disordered" evidence="1">
    <location>
        <begin position="180"/>
        <end position="208"/>
    </location>
</feature>
<dbReference type="EMBL" id="BEXD01001151">
    <property type="protein sequence ID" value="GBB92620.1"/>
    <property type="molecule type" value="Genomic_DNA"/>
</dbReference>
<evidence type="ECO:0000313" key="2">
    <source>
        <dbReference type="EMBL" id="GBB92620.1"/>
    </source>
</evidence>
<proteinExistence type="predicted"/>